<proteinExistence type="inferred from homology"/>
<dbReference type="InterPro" id="IPR001841">
    <property type="entry name" value="Znf_RING"/>
</dbReference>
<dbReference type="PROSITE" id="PS50089">
    <property type="entry name" value="ZF_RING_2"/>
    <property type="match status" value="1"/>
</dbReference>
<dbReference type="PROSITE" id="PS00518">
    <property type="entry name" value="ZF_RING_1"/>
    <property type="match status" value="1"/>
</dbReference>
<evidence type="ECO:0000256" key="6">
    <source>
        <dbReference type="ARBA" id="ARBA00022833"/>
    </source>
</evidence>
<dbReference type="InterPro" id="IPR017907">
    <property type="entry name" value="Znf_RING_CS"/>
</dbReference>
<evidence type="ECO:0000256" key="8">
    <source>
        <dbReference type="ARBA" id="ARBA00035390"/>
    </source>
</evidence>
<feature type="domain" description="RING-type" evidence="11">
    <location>
        <begin position="187"/>
        <end position="230"/>
    </location>
</feature>
<dbReference type="AlphaFoldDB" id="A0AAV4IXB6"/>
<dbReference type="InterPro" id="IPR018957">
    <property type="entry name" value="Znf_C3HC4_RING-type"/>
</dbReference>
<evidence type="ECO:0000256" key="3">
    <source>
        <dbReference type="ARBA" id="ARBA00022490"/>
    </source>
</evidence>
<dbReference type="Gene3D" id="3.30.40.10">
    <property type="entry name" value="Zinc/RING finger domain, C3HC4 (zinc finger)"/>
    <property type="match status" value="1"/>
</dbReference>
<dbReference type="Pfam" id="PF00097">
    <property type="entry name" value="zf-C3HC4"/>
    <property type="match status" value="1"/>
</dbReference>
<reference evidence="12 13" key="1">
    <citation type="journal article" date="2021" name="Elife">
        <title>Chloroplast acquisition without the gene transfer in kleptoplastic sea slugs, Plakobranchus ocellatus.</title>
        <authorList>
            <person name="Maeda T."/>
            <person name="Takahashi S."/>
            <person name="Yoshida T."/>
            <person name="Shimamura S."/>
            <person name="Takaki Y."/>
            <person name="Nagai Y."/>
            <person name="Toyoda A."/>
            <person name="Suzuki Y."/>
            <person name="Arimoto A."/>
            <person name="Ishii H."/>
            <person name="Satoh N."/>
            <person name="Nishiyama T."/>
            <person name="Hasebe M."/>
            <person name="Maruyama T."/>
            <person name="Minagawa J."/>
            <person name="Obokata J."/>
            <person name="Shigenobu S."/>
        </authorList>
    </citation>
    <scope>NUCLEOTIDE SEQUENCE [LARGE SCALE GENOMIC DNA]</scope>
</reference>
<dbReference type="GO" id="GO:0005737">
    <property type="term" value="C:cytoplasm"/>
    <property type="evidence" value="ECO:0007669"/>
    <property type="project" value="UniProtKB-SubCell"/>
</dbReference>
<evidence type="ECO:0000256" key="5">
    <source>
        <dbReference type="ARBA" id="ARBA00022771"/>
    </source>
</evidence>
<dbReference type="InterPro" id="IPR013083">
    <property type="entry name" value="Znf_RING/FYVE/PHD"/>
</dbReference>
<evidence type="ECO:0000313" key="13">
    <source>
        <dbReference type="Proteomes" id="UP000762676"/>
    </source>
</evidence>
<keyword evidence="5 9" id="KW-0863">Zinc-finger</keyword>
<comment type="similarity">
    <text evidence="2">Belongs to the RNF10 family.</text>
</comment>
<dbReference type="GO" id="GO:0045944">
    <property type="term" value="P:positive regulation of transcription by RNA polymerase II"/>
    <property type="evidence" value="ECO:0007669"/>
    <property type="project" value="TreeGrafter"/>
</dbReference>
<evidence type="ECO:0000256" key="10">
    <source>
        <dbReference type="SAM" id="MobiDB-lite"/>
    </source>
</evidence>
<keyword evidence="4" id="KW-0479">Metal-binding</keyword>
<dbReference type="GO" id="GO:0000976">
    <property type="term" value="F:transcription cis-regulatory region binding"/>
    <property type="evidence" value="ECO:0007669"/>
    <property type="project" value="TreeGrafter"/>
</dbReference>
<feature type="non-terminal residue" evidence="12">
    <location>
        <position position="442"/>
    </location>
</feature>
<evidence type="ECO:0000256" key="2">
    <source>
        <dbReference type="ARBA" id="ARBA00008117"/>
    </source>
</evidence>
<dbReference type="CDD" id="cd16536">
    <property type="entry name" value="RING-HC_RNF10"/>
    <property type="match status" value="1"/>
</dbReference>
<protein>
    <recommendedName>
        <fullName evidence="7">E3 ubiquitin-protein ligase RNF10</fullName>
    </recommendedName>
    <alternativeName>
        <fullName evidence="8">RING finger protein 10</fullName>
    </alternativeName>
</protein>
<accession>A0AAV4IXB6</accession>
<sequence>MDKRLPARQPPCLARNNGEKKSDYVANKSGRPKKHRDGSNGGRSQDSLQQTPRPQQKYGRGFSDKRPRQRGYLDCRQSEEVTEPLEEEFDYLISRKSKGNANHLLNFSYSSAYSGSRRGGGATWGGSRKSYSRLTPSYKKEQYLQASCQFIVKDSGDYSKQAIDPDALVDWDDVQLVRTFSPQLVCCPICLDVPVAAKMTCCGHIYCWGCILHYLHVNYSPQKDNICPICPEIIEADKLRSVQSITVPDYKVGDTIEMKLMRKSKGSVFVCPEEEWTKNREAHLNMNAGTRTKFSKILLASWQQVKVEVIDVEKEALSRALLTAEPEEVCFLEMAQDLLGKREADLLFGKNTSLDPIEMQKMMQEEESVKEEACAQVAESEDTEANTLLPPHVSFDGSKINIVYNDAFEDEETNSFHMSEGESVSSDCDTFEQISTELSILD</sequence>
<dbReference type="InterPro" id="IPR039739">
    <property type="entry name" value="MAG2/RNF10"/>
</dbReference>
<dbReference type="PANTHER" id="PTHR12983">
    <property type="entry name" value="RING FINGER 10 FAMILY MEMBER"/>
    <property type="match status" value="1"/>
</dbReference>
<evidence type="ECO:0000256" key="1">
    <source>
        <dbReference type="ARBA" id="ARBA00004496"/>
    </source>
</evidence>
<evidence type="ECO:0000313" key="12">
    <source>
        <dbReference type="EMBL" id="GFS13407.1"/>
    </source>
</evidence>
<dbReference type="PANTHER" id="PTHR12983:SF9">
    <property type="entry name" value="E3 UBIQUITIN-PROTEIN LIGASE RNF10"/>
    <property type="match status" value="1"/>
</dbReference>
<comment type="caution">
    <text evidence="12">The sequence shown here is derived from an EMBL/GenBank/DDBJ whole genome shotgun (WGS) entry which is preliminary data.</text>
</comment>
<dbReference type="EMBL" id="BMAT01006478">
    <property type="protein sequence ID" value="GFS13407.1"/>
    <property type="molecule type" value="Genomic_DNA"/>
</dbReference>
<keyword evidence="6" id="KW-0862">Zinc</keyword>
<dbReference type="SMART" id="SM00184">
    <property type="entry name" value="RING"/>
    <property type="match status" value="1"/>
</dbReference>
<comment type="subcellular location">
    <subcellularLocation>
        <location evidence="1">Cytoplasm</location>
    </subcellularLocation>
</comment>
<evidence type="ECO:0000256" key="9">
    <source>
        <dbReference type="PROSITE-ProRule" id="PRU00175"/>
    </source>
</evidence>
<keyword evidence="13" id="KW-1185">Reference proteome</keyword>
<dbReference type="Proteomes" id="UP000762676">
    <property type="component" value="Unassembled WGS sequence"/>
</dbReference>
<evidence type="ECO:0000256" key="7">
    <source>
        <dbReference type="ARBA" id="ARBA00035131"/>
    </source>
</evidence>
<evidence type="ECO:0000256" key="4">
    <source>
        <dbReference type="ARBA" id="ARBA00022723"/>
    </source>
</evidence>
<keyword evidence="3" id="KW-0963">Cytoplasm</keyword>
<feature type="compositionally biased region" description="Polar residues" evidence="10">
    <location>
        <begin position="42"/>
        <end position="54"/>
    </location>
</feature>
<name>A0AAV4IXB6_9GAST</name>
<dbReference type="GO" id="GO:0008270">
    <property type="term" value="F:zinc ion binding"/>
    <property type="evidence" value="ECO:0007669"/>
    <property type="project" value="UniProtKB-KW"/>
</dbReference>
<dbReference type="SUPFAM" id="SSF57850">
    <property type="entry name" value="RING/U-box"/>
    <property type="match status" value="1"/>
</dbReference>
<feature type="compositionally biased region" description="Basic and acidic residues" evidence="10">
    <location>
        <begin position="62"/>
        <end position="79"/>
    </location>
</feature>
<organism evidence="12 13">
    <name type="scientific">Elysia marginata</name>
    <dbReference type="NCBI Taxonomy" id="1093978"/>
    <lineage>
        <taxon>Eukaryota</taxon>
        <taxon>Metazoa</taxon>
        <taxon>Spiralia</taxon>
        <taxon>Lophotrochozoa</taxon>
        <taxon>Mollusca</taxon>
        <taxon>Gastropoda</taxon>
        <taxon>Heterobranchia</taxon>
        <taxon>Euthyneura</taxon>
        <taxon>Panpulmonata</taxon>
        <taxon>Sacoglossa</taxon>
        <taxon>Placobranchoidea</taxon>
        <taxon>Plakobranchidae</taxon>
        <taxon>Elysia</taxon>
    </lineage>
</organism>
<feature type="region of interest" description="Disordered" evidence="10">
    <location>
        <begin position="1"/>
        <end position="79"/>
    </location>
</feature>
<gene>
    <name evidence="12" type="ORF">ElyMa_003136000</name>
</gene>
<evidence type="ECO:0000259" key="11">
    <source>
        <dbReference type="PROSITE" id="PS50089"/>
    </source>
</evidence>